<sequence>MAIKLSSIDQFEQVLEEHNDVFVLKHSDTCPISAAAFDQFNKFLYERDIDGYYLVVQEERKLSDYIAEKTNVKHESPQAFYFVDGKAVWNASHSDINVSTLAQAEE</sequence>
<dbReference type="EMBL" id="PZHX01000014">
    <property type="protein sequence ID" value="PTK30375.1"/>
    <property type="molecule type" value="Genomic_DNA"/>
</dbReference>
<dbReference type="Pfam" id="PF11009">
    <property type="entry name" value="BrxC"/>
    <property type="match status" value="1"/>
</dbReference>
<proteinExistence type="predicted"/>
<evidence type="ECO:0000313" key="6">
    <source>
        <dbReference type="Proteomes" id="UP000665944"/>
    </source>
</evidence>
<dbReference type="RefSeq" id="WP_002449093.1">
    <property type="nucleotide sequence ID" value="NZ_CABMJU010000034.1"/>
</dbReference>
<dbReference type="Proteomes" id="UP000665944">
    <property type="component" value="Unassembled WGS sequence"/>
</dbReference>
<dbReference type="EMBL" id="CP054550">
    <property type="protein sequence ID" value="QKQ29107.1"/>
    <property type="molecule type" value="Genomic_DNA"/>
</dbReference>
<name>A0A1L8Y4P5_STAHO</name>
<dbReference type="GeneID" id="58105728"/>
<reference evidence="3 5" key="3">
    <citation type="submission" date="2019-09" db="EMBL/GenBank/DDBJ databases">
        <title>FDA dAtabase for Regulatory Grade micrObial Sequences (FDA-ARGOS): Supporting development and validation of Infectious Disease Dx tests.</title>
        <authorList>
            <person name="Sciortino C."/>
            <person name="Tallon L."/>
            <person name="Sadzewicz L."/>
            <person name="Vavikolanu K."/>
            <person name="Mehta A."/>
            <person name="Aluvathingal J."/>
            <person name="Nadendla S."/>
            <person name="Nandy P."/>
            <person name="Geyer C."/>
            <person name="Yan Y."/>
            <person name="Sichtig H."/>
        </authorList>
    </citation>
    <scope>NUCLEOTIDE SEQUENCE [LARGE SCALE GENOMIC DNA]</scope>
    <source>
        <strain evidence="3 5">FDAARGOS_661</strain>
    </source>
</reference>
<evidence type="ECO:0000313" key="4">
    <source>
        <dbReference type="Proteomes" id="UP000241540"/>
    </source>
</evidence>
<dbReference type="InterPro" id="IPR022551">
    <property type="entry name" value="BrxC"/>
</dbReference>
<dbReference type="Gene3D" id="3.40.30.10">
    <property type="entry name" value="Glutaredoxin"/>
    <property type="match status" value="1"/>
</dbReference>
<dbReference type="Proteomes" id="UP000241540">
    <property type="component" value="Unassembled WGS sequence"/>
</dbReference>
<evidence type="ECO:0000313" key="3">
    <source>
        <dbReference type="EMBL" id="QKQ29107.1"/>
    </source>
</evidence>
<dbReference type="NCBIfam" id="TIGR04019">
    <property type="entry name" value="B_thiol_YtxJ"/>
    <property type="match status" value="1"/>
</dbReference>
<protein>
    <submittedName>
        <fullName evidence="2">Bacillithiol system redox-active protein YtxJ</fullName>
    </submittedName>
</protein>
<dbReference type="Proteomes" id="UP000509636">
    <property type="component" value="Chromosome"/>
</dbReference>
<keyword evidence="6" id="KW-1185">Reference proteome</keyword>
<dbReference type="SUPFAM" id="SSF52833">
    <property type="entry name" value="Thioredoxin-like"/>
    <property type="match status" value="1"/>
</dbReference>
<organism evidence="2 4">
    <name type="scientific">Staphylococcus hominis</name>
    <dbReference type="NCBI Taxonomy" id="1290"/>
    <lineage>
        <taxon>Bacteria</taxon>
        <taxon>Bacillati</taxon>
        <taxon>Bacillota</taxon>
        <taxon>Bacilli</taxon>
        <taxon>Bacillales</taxon>
        <taxon>Staphylococcaceae</taxon>
        <taxon>Staphylococcus</taxon>
    </lineage>
</organism>
<reference evidence="2" key="2">
    <citation type="submission" date="2018-03" db="EMBL/GenBank/DDBJ databases">
        <authorList>
            <person name="Naushad S."/>
        </authorList>
    </citation>
    <scope>NUCLEOTIDE SEQUENCE</scope>
    <source>
        <strain evidence="2">SNUC 5336</strain>
    </source>
</reference>
<evidence type="ECO:0000313" key="1">
    <source>
        <dbReference type="EMBL" id="MCM5672092.1"/>
    </source>
</evidence>
<reference evidence="2 4" key="1">
    <citation type="journal article" date="2016" name="Front. Microbiol.">
        <title>Comprehensive Phylogenetic Analysis of Bovine Non-aureus Staphylococci Species Based on Whole-Genome Sequencing.</title>
        <authorList>
            <person name="Naushad S."/>
            <person name="Barkema H.W."/>
            <person name="Luby C."/>
            <person name="Condas L.A."/>
            <person name="Nobrega D.B."/>
            <person name="Carson D.A."/>
            <person name="De Buck J."/>
        </authorList>
    </citation>
    <scope>NUCLEOTIDE SEQUENCE [LARGE SCALE GENOMIC DNA]</scope>
    <source>
        <strain evidence="2 4">SNUC 5336</strain>
    </source>
</reference>
<dbReference type="EMBL" id="JAGHKT020000004">
    <property type="protein sequence ID" value="MCM5672092.1"/>
    <property type="molecule type" value="Genomic_DNA"/>
</dbReference>
<dbReference type="AlphaFoldDB" id="A0A1L8Y4P5"/>
<reference evidence="1 6" key="4">
    <citation type="submission" date="2022-06" db="EMBL/GenBank/DDBJ databases">
        <title>Staphylococcus hominis ShoR14 genome sequence.</title>
        <authorList>
            <person name="Yeo C.C."/>
            <person name="Chew C.H."/>
            <person name="Che Hamzah A.M."/>
            <person name="Al-Trad E.I."/>
        </authorList>
    </citation>
    <scope>NUCLEOTIDE SEQUENCE [LARGE SCALE GENOMIC DNA]</scope>
    <source>
        <strain evidence="1 6">ShoR14</strain>
    </source>
</reference>
<dbReference type="InterPro" id="IPR036249">
    <property type="entry name" value="Thioredoxin-like_sf"/>
</dbReference>
<accession>A0A1L8Y4P5</accession>
<gene>
    <name evidence="2" type="primary">ytxJ</name>
    <name evidence="2" type="ORF">BUZ51_07755</name>
    <name evidence="3" type="ORF">FOB69_07595</name>
    <name evidence="1" type="ORF">J7T32_004825</name>
</gene>
<evidence type="ECO:0000313" key="5">
    <source>
        <dbReference type="Proteomes" id="UP000509636"/>
    </source>
</evidence>
<evidence type="ECO:0000313" key="2">
    <source>
        <dbReference type="EMBL" id="PTK30375.1"/>
    </source>
</evidence>
<dbReference type="eggNOG" id="COG3118">
    <property type="taxonomic scope" value="Bacteria"/>
</dbReference>